<feature type="transmembrane region" description="Helical" evidence="6">
    <location>
        <begin position="353"/>
        <end position="373"/>
    </location>
</feature>
<dbReference type="AlphaFoldDB" id="A0A154V0H6"/>
<evidence type="ECO:0000313" key="8">
    <source>
        <dbReference type="Proteomes" id="UP000076218"/>
    </source>
</evidence>
<name>A0A154V0H6_9MICO</name>
<dbReference type="RefSeq" id="WP_063071906.1">
    <property type="nucleotide sequence ID" value="NZ_LQXA01000035.1"/>
</dbReference>
<evidence type="ECO:0000256" key="4">
    <source>
        <dbReference type="ARBA" id="ARBA00022989"/>
    </source>
</evidence>
<feature type="transmembrane region" description="Helical" evidence="6">
    <location>
        <begin position="322"/>
        <end position="341"/>
    </location>
</feature>
<keyword evidence="4 6" id="KW-1133">Transmembrane helix</keyword>
<feature type="transmembrane region" description="Helical" evidence="6">
    <location>
        <begin position="174"/>
        <end position="192"/>
    </location>
</feature>
<feature type="transmembrane region" description="Helical" evidence="6">
    <location>
        <begin position="379"/>
        <end position="399"/>
    </location>
</feature>
<feature type="transmembrane region" description="Helical" evidence="6">
    <location>
        <begin position="256"/>
        <end position="276"/>
    </location>
</feature>
<reference evidence="7 8" key="1">
    <citation type="submission" date="2016-01" db="EMBL/GenBank/DDBJ databases">
        <title>Draft genome sequence of Clavibacter michiganensis subsp. tessellarius DOAB 609.</title>
        <authorList>
            <person name="Tambong J.T."/>
        </authorList>
    </citation>
    <scope>NUCLEOTIDE SEQUENCE [LARGE SCALE GENOMIC DNA]</scope>
    <source>
        <strain evidence="7 8">DOAB 609</strain>
    </source>
</reference>
<evidence type="ECO:0000256" key="1">
    <source>
        <dbReference type="ARBA" id="ARBA00004651"/>
    </source>
</evidence>
<feature type="transmembrane region" description="Helical" evidence="6">
    <location>
        <begin position="20"/>
        <end position="39"/>
    </location>
</feature>
<dbReference type="InterPro" id="IPR002797">
    <property type="entry name" value="Polysacc_synth"/>
</dbReference>
<feature type="transmembrane region" description="Helical" evidence="6">
    <location>
        <begin position="91"/>
        <end position="111"/>
    </location>
</feature>
<evidence type="ECO:0000313" key="7">
    <source>
        <dbReference type="EMBL" id="KZC94862.1"/>
    </source>
</evidence>
<organism evidence="7 8">
    <name type="scientific">Clavibacter tessellarius</name>
    <dbReference type="NCBI Taxonomy" id="31965"/>
    <lineage>
        <taxon>Bacteria</taxon>
        <taxon>Bacillati</taxon>
        <taxon>Actinomycetota</taxon>
        <taxon>Actinomycetes</taxon>
        <taxon>Micrococcales</taxon>
        <taxon>Microbacteriaceae</taxon>
        <taxon>Clavibacter</taxon>
    </lineage>
</organism>
<dbReference type="GO" id="GO:0005886">
    <property type="term" value="C:plasma membrane"/>
    <property type="evidence" value="ECO:0007669"/>
    <property type="project" value="UniProtKB-SubCell"/>
</dbReference>
<feature type="transmembrane region" description="Helical" evidence="6">
    <location>
        <begin position="288"/>
        <end position="310"/>
    </location>
</feature>
<feature type="transmembrane region" description="Helical" evidence="6">
    <location>
        <begin position="51"/>
        <end position="70"/>
    </location>
</feature>
<gene>
    <name evidence="7" type="ORF">AWH51_11855</name>
</gene>
<dbReference type="PANTHER" id="PTHR30250">
    <property type="entry name" value="PST FAMILY PREDICTED COLANIC ACID TRANSPORTER"/>
    <property type="match status" value="1"/>
</dbReference>
<protein>
    <submittedName>
        <fullName evidence="7">Uncharacterized protein</fullName>
    </submittedName>
</protein>
<dbReference type="STRING" id="31965.AWH51_11855"/>
<keyword evidence="5 6" id="KW-0472">Membrane</keyword>
<dbReference type="Pfam" id="PF01943">
    <property type="entry name" value="Polysacc_synt"/>
    <property type="match status" value="1"/>
</dbReference>
<feature type="transmembrane region" description="Helical" evidence="6">
    <location>
        <begin position="146"/>
        <end position="168"/>
    </location>
</feature>
<accession>A0A154V0H6</accession>
<proteinExistence type="predicted"/>
<evidence type="ECO:0000256" key="5">
    <source>
        <dbReference type="ARBA" id="ARBA00023136"/>
    </source>
</evidence>
<evidence type="ECO:0000256" key="3">
    <source>
        <dbReference type="ARBA" id="ARBA00022692"/>
    </source>
</evidence>
<keyword evidence="2" id="KW-1003">Cell membrane</keyword>
<sequence>MTDAAPAPAPSGGLGRQATFLAASTAFAQILTALIYLFAARVSGPTAFGQVVTAIAIATSAVGVLDFGTNSLWIRETAKGALTTHDLARRALAKTLIALVAFTIGGVLLHALSPNPWLWTAAPIAMFLLISQTAQVPLRAHSRIGVVSLSLVVDRLVGMLVLFGGMLLGADGAASLWLALVCGSIGGTLLLVSQMPGRRRLLVTPELRRHPWRGSGFYGLSSMAATSQVLDVAIMSAVAGPAAAGIYGAVNRWTQPMGLAVSAFAAAAVPVVARARSWSAAWPQVKRALWLPGAALAACLVVIIGAPVFVDVLVGDAYAESATVLRVLAFGTLFAIVNQPVAVFLQSLGRDRAVSFVTLSLVAIQLGLVAVLASLSGAVGAAFAFLVTQACMLLLLLLLTRTGRARAGGGDAS</sequence>
<dbReference type="Proteomes" id="UP000076218">
    <property type="component" value="Unassembled WGS sequence"/>
</dbReference>
<feature type="transmembrane region" description="Helical" evidence="6">
    <location>
        <begin position="117"/>
        <end position="134"/>
    </location>
</feature>
<dbReference type="EMBL" id="LQXA01000035">
    <property type="protein sequence ID" value="KZC94862.1"/>
    <property type="molecule type" value="Genomic_DNA"/>
</dbReference>
<keyword evidence="3 6" id="KW-0812">Transmembrane</keyword>
<evidence type="ECO:0000256" key="2">
    <source>
        <dbReference type="ARBA" id="ARBA00022475"/>
    </source>
</evidence>
<dbReference type="InterPro" id="IPR050833">
    <property type="entry name" value="Poly_Biosynth_Transport"/>
</dbReference>
<dbReference type="PANTHER" id="PTHR30250:SF31">
    <property type="entry name" value="INNER MEMBRANE PROTEIN YGHQ"/>
    <property type="match status" value="1"/>
</dbReference>
<comment type="subcellular location">
    <subcellularLocation>
        <location evidence="1">Cell membrane</location>
        <topology evidence="1">Multi-pass membrane protein</topology>
    </subcellularLocation>
</comment>
<evidence type="ECO:0000256" key="6">
    <source>
        <dbReference type="SAM" id="Phobius"/>
    </source>
</evidence>
<comment type="caution">
    <text evidence="7">The sequence shown here is derived from an EMBL/GenBank/DDBJ whole genome shotgun (WGS) entry which is preliminary data.</text>
</comment>